<name>A0A1C3EU25_9PLAN</name>
<dbReference type="STRING" id="1841610.A6X21_15460"/>
<comment type="caution">
    <text evidence="1">The sequence shown here is derived from an EMBL/GenBank/DDBJ whole genome shotgun (WGS) entry which is preliminary data.</text>
</comment>
<dbReference type="EMBL" id="LYDR01000004">
    <property type="protein sequence ID" value="ODA36738.1"/>
    <property type="molecule type" value="Genomic_DNA"/>
</dbReference>
<reference evidence="1 2" key="1">
    <citation type="submission" date="2016-05" db="EMBL/GenBank/DDBJ databases">
        <title>Genomic and physiological characterization of Planctopirus sp. isolated from fresh water lake.</title>
        <authorList>
            <person name="Subhash Y."/>
            <person name="Ramana C."/>
        </authorList>
    </citation>
    <scope>NUCLEOTIDE SEQUENCE [LARGE SCALE GENOMIC DNA]</scope>
    <source>
        <strain evidence="1 2">JC280</strain>
    </source>
</reference>
<proteinExistence type="predicted"/>
<protein>
    <submittedName>
        <fullName evidence="1">Uncharacterized protein</fullName>
    </submittedName>
</protein>
<dbReference type="Proteomes" id="UP000094828">
    <property type="component" value="Unassembled WGS sequence"/>
</dbReference>
<dbReference type="AlphaFoldDB" id="A0A1C3EU25"/>
<evidence type="ECO:0000313" key="2">
    <source>
        <dbReference type="Proteomes" id="UP000094828"/>
    </source>
</evidence>
<dbReference type="RefSeq" id="WP_068845261.1">
    <property type="nucleotide sequence ID" value="NZ_LYDR01000004.1"/>
</dbReference>
<keyword evidence="2" id="KW-1185">Reference proteome</keyword>
<organism evidence="1 2">
    <name type="scientific">Planctopirus hydrillae</name>
    <dbReference type="NCBI Taxonomy" id="1841610"/>
    <lineage>
        <taxon>Bacteria</taxon>
        <taxon>Pseudomonadati</taxon>
        <taxon>Planctomycetota</taxon>
        <taxon>Planctomycetia</taxon>
        <taxon>Planctomycetales</taxon>
        <taxon>Planctomycetaceae</taxon>
        <taxon>Planctopirus</taxon>
    </lineage>
</organism>
<evidence type="ECO:0000313" key="1">
    <source>
        <dbReference type="EMBL" id="ODA36738.1"/>
    </source>
</evidence>
<gene>
    <name evidence="1" type="ORF">A6X21_15460</name>
</gene>
<accession>A0A1C3EU25</accession>
<sequence>MPRRIPVRLMTFSTQALHVGGNAAGKRFANGQNLGMLPPAAPSFQPGLARLPQSISTDFATGCCRTSPKGQGEISACQKLVRILEILVGSSAD</sequence>